<keyword evidence="5" id="KW-1185">Reference proteome</keyword>
<dbReference type="PANTHER" id="PTHR11102">
    <property type="entry name" value="SEL-1-LIKE PROTEIN"/>
    <property type="match status" value="1"/>
</dbReference>
<dbReference type="PROSITE" id="PS50203">
    <property type="entry name" value="CALPAIN_CAT"/>
    <property type="match status" value="1"/>
</dbReference>
<dbReference type="InterPro" id="IPR050767">
    <property type="entry name" value="Sel1_AlgK"/>
</dbReference>
<comment type="caution">
    <text evidence="2">Lacks conserved residue(s) required for the propagation of feature annotation.</text>
</comment>
<evidence type="ECO:0000259" key="3">
    <source>
        <dbReference type="PROSITE" id="PS50203"/>
    </source>
</evidence>
<dbReference type="SMART" id="SM00671">
    <property type="entry name" value="SEL1"/>
    <property type="match status" value="8"/>
</dbReference>
<evidence type="ECO:0000256" key="2">
    <source>
        <dbReference type="PROSITE-ProRule" id="PRU00239"/>
    </source>
</evidence>
<reference evidence="4 5" key="1">
    <citation type="submission" date="2024-04" db="EMBL/GenBank/DDBJ databases">
        <title>Tritrichomonas musculus Genome.</title>
        <authorList>
            <person name="Alves-Ferreira E."/>
            <person name="Grigg M."/>
            <person name="Lorenzi H."/>
            <person name="Galac M."/>
        </authorList>
    </citation>
    <scope>NUCLEOTIDE SEQUENCE [LARGE SCALE GENOMIC DNA]</scope>
    <source>
        <strain evidence="4 5">EAF2021</strain>
    </source>
</reference>
<comment type="similarity">
    <text evidence="1">Belongs to the sel-1 family.</text>
</comment>
<evidence type="ECO:0000313" key="5">
    <source>
        <dbReference type="Proteomes" id="UP001470230"/>
    </source>
</evidence>
<gene>
    <name evidence="4" type="ORF">M9Y10_019386</name>
</gene>
<dbReference type="SUPFAM" id="SSF81901">
    <property type="entry name" value="HCP-like"/>
    <property type="match status" value="2"/>
</dbReference>
<dbReference type="PANTHER" id="PTHR11102:SF160">
    <property type="entry name" value="ERAD-ASSOCIATED E3 UBIQUITIN-PROTEIN LIGASE COMPONENT HRD3"/>
    <property type="match status" value="1"/>
</dbReference>
<evidence type="ECO:0000313" key="4">
    <source>
        <dbReference type="EMBL" id="KAK8848323.1"/>
    </source>
</evidence>
<dbReference type="Pfam" id="PF08238">
    <property type="entry name" value="Sel1"/>
    <property type="match status" value="8"/>
</dbReference>
<dbReference type="Gene3D" id="1.25.40.10">
    <property type="entry name" value="Tetratricopeptide repeat domain"/>
    <property type="match status" value="2"/>
</dbReference>
<dbReference type="Pfam" id="PF00648">
    <property type="entry name" value="Peptidase_C2"/>
    <property type="match status" value="1"/>
</dbReference>
<proteinExistence type="inferred from homology"/>
<evidence type="ECO:0000256" key="1">
    <source>
        <dbReference type="ARBA" id="ARBA00038101"/>
    </source>
</evidence>
<dbReference type="InterPro" id="IPR001300">
    <property type="entry name" value="Peptidase_C2_calpain_cat"/>
</dbReference>
<organism evidence="4 5">
    <name type="scientific">Tritrichomonas musculus</name>
    <dbReference type="NCBI Taxonomy" id="1915356"/>
    <lineage>
        <taxon>Eukaryota</taxon>
        <taxon>Metamonada</taxon>
        <taxon>Parabasalia</taxon>
        <taxon>Tritrichomonadida</taxon>
        <taxon>Tritrichomonadidae</taxon>
        <taxon>Tritrichomonas</taxon>
    </lineage>
</organism>
<dbReference type="SUPFAM" id="SSF54001">
    <property type="entry name" value="Cysteine proteinases"/>
    <property type="match status" value="1"/>
</dbReference>
<feature type="domain" description="Calpain catalytic" evidence="3">
    <location>
        <begin position="27"/>
        <end position="326"/>
    </location>
</feature>
<dbReference type="InterPro" id="IPR038765">
    <property type="entry name" value="Papain-like_cys_pep_sf"/>
</dbReference>
<sequence>MKSFDDFANEASKYKQILINYREKGQVFTDSFFHPNKNIQEKDVTFSNDKHKWMRFDEIFKAPLFKKELIKPEFILKGDYSDSTLLSAFTQIAKQPETVHSFFDIELVESILGKENDSLNLKCGAVVINLYAFGRKIPVLIDTLIPFYKGKRRSLFCRPIDISKSAWFSLIEKAMAKLFGSFTNLRKICYDDIVYTLFNYYTDQILLTKIEGDGFAQMLKYQDDMILMSVISYSSEPLNVSHEEFVSKGLEHCFYPILKVQKCQGKNFVCLRSNRSIENEWLGDYSDNSSLWTPQLRKELGAKASNDGIFWMIDKDLFKYFNYLKLSEPIQKNWIVRQFTYRFTPGAHDGQPFTSPAAKVSERPNYALQITDPIKPGNECIIRILIEKRNLTGPNIKTKYVILFGKHKGRKLTPDIINYTYRYTLTSEIFSFTYPVEKTDQIITIAMHRLSKSEMTEECYVRIICDHDFKLYNIDKPGQSIPKSENYDLIFQVSNEQPKKEIKVISPPKIVENEVNEKTENEKEIDNFKIIKNRADKGDVDAMFECSELLKYGDGVDVNMNESIKYCKMAADKGSIKAMFRYASNCEVGDGIPTNKKEALKYYKMAANKGNLKSMVRIAEMLSNGDGVDVNNELAVKFYKMAANRGDSLSMFNCAVILSNGDGVPQNKAEAAIYYKMAADKGDVDAMFRYAEIIEKGDENVDANPEEAAKYYKMAADKGDVESMISYASMLDDGEGIDENKKEAAKYYSKAADEGDVQSMFFAATIYDDEDNGFGVDLRKSAKYYKMAADRGDKESMYFYGLKLLDGEGVDIDEEEGYKYIKKSADLGYDRAINYLNK</sequence>
<name>A0ABR2HK37_9EUKA</name>
<dbReference type="EMBL" id="JAPFFF010000027">
    <property type="protein sequence ID" value="KAK8848323.1"/>
    <property type="molecule type" value="Genomic_DNA"/>
</dbReference>
<dbReference type="InterPro" id="IPR011990">
    <property type="entry name" value="TPR-like_helical_dom_sf"/>
</dbReference>
<dbReference type="InterPro" id="IPR006597">
    <property type="entry name" value="Sel1-like"/>
</dbReference>
<protein>
    <recommendedName>
        <fullName evidence="3">Calpain catalytic domain-containing protein</fullName>
    </recommendedName>
</protein>
<dbReference type="Proteomes" id="UP001470230">
    <property type="component" value="Unassembled WGS sequence"/>
</dbReference>
<comment type="caution">
    <text evidence="4">The sequence shown here is derived from an EMBL/GenBank/DDBJ whole genome shotgun (WGS) entry which is preliminary data.</text>
</comment>
<accession>A0ABR2HK37</accession>
<dbReference type="Gene3D" id="3.90.70.10">
    <property type="entry name" value="Cysteine proteinases"/>
    <property type="match status" value="1"/>
</dbReference>
<dbReference type="SMART" id="SM00230">
    <property type="entry name" value="CysPc"/>
    <property type="match status" value="1"/>
</dbReference>